<dbReference type="AlphaFoldDB" id="A0A9N9I913"/>
<comment type="caution">
    <text evidence="1">The sequence shown here is derived from an EMBL/GenBank/DDBJ whole genome shotgun (WGS) entry which is preliminary data.</text>
</comment>
<gene>
    <name evidence="1" type="ORF">ALEPTO_LOCUS12373</name>
</gene>
<protein>
    <submittedName>
        <fullName evidence="1">6835_t:CDS:1</fullName>
    </submittedName>
</protein>
<keyword evidence="2" id="KW-1185">Reference proteome</keyword>
<dbReference type="Proteomes" id="UP000789508">
    <property type="component" value="Unassembled WGS sequence"/>
</dbReference>
<name>A0A9N9I913_9GLOM</name>
<dbReference type="OrthoDB" id="73465at2759"/>
<evidence type="ECO:0000313" key="1">
    <source>
        <dbReference type="EMBL" id="CAG8724278.1"/>
    </source>
</evidence>
<accession>A0A9N9I913</accession>
<evidence type="ECO:0000313" key="2">
    <source>
        <dbReference type="Proteomes" id="UP000789508"/>
    </source>
</evidence>
<reference evidence="1" key="1">
    <citation type="submission" date="2021-06" db="EMBL/GenBank/DDBJ databases">
        <authorList>
            <person name="Kallberg Y."/>
            <person name="Tangrot J."/>
            <person name="Rosling A."/>
        </authorList>
    </citation>
    <scope>NUCLEOTIDE SEQUENCE</scope>
    <source>
        <strain evidence="1">FL130A</strain>
    </source>
</reference>
<sequence length="270" mass="29955">DFWFEGDPPITSTQSDFLFVILHELIHGLGFTSSWDDYLNDIPEALTPDLGSSTTSSGKEYQFIEYAFDQYLVIIPQNKNMTSYASQENLYSIGVGSKYSNIDEFAQGFVDSQQYNVAKNLFTYAVTANAMGFLPSGTNNLKDAVILETSLKPYQQGSSISHVSYTKYTNTSDFLMRFLQDRGVSLEDAILAGGNYSGGPIGPNLKLVLETLGYATQDNPNPYRPLPANSTTNTLTSTSDAPMSNLFYSSMRMQSSLVERLTLTRAQNDW</sequence>
<organism evidence="1 2">
    <name type="scientific">Ambispora leptoticha</name>
    <dbReference type="NCBI Taxonomy" id="144679"/>
    <lineage>
        <taxon>Eukaryota</taxon>
        <taxon>Fungi</taxon>
        <taxon>Fungi incertae sedis</taxon>
        <taxon>Mucoromycota</taxon>
        <taxon>Glomeromycotina</taxon>
        <taxon>Glomeromycetes</taxon>
        <taxon>Archaeosporales</taxon>
        <taxon>Ambisporaceae</taxon>
        <taxon>Ambispora</taxon>
    </lineage>
</organism>
<proteinExistence type="predicted"/>
<dbReference type="EMBL" id="CAJVPS010027565">
    <property type="protein sequence ID" value="CAG8724278.1"/>
    <property type="molecule type" value="Genomic_DNA"/>
</dbReference>
<feature type="non-terminal residue" evidence="1">
    <location>
        <position position="270"/>
    </location>
</feature>